<dbReference type="Pfam" id="PF01094">
    <property type="entry name" value="ANF_receptor"/>
    <property type="match status" value="1"/>
</dbReference>
<evidence type="ECO:0000256" key="14">
    <source>
        <dbReference type="RuleBase" id="RU003431"/>
    </source>
</evidence>
<dbReference type="InterPro" id="IPR001054">
    <property type="entry name" value="A/G_cyclase"/>
</dbReference>
<dbReference type="PANTHER" id="PTHR11920:SF495">
    <property type="entry name" value="RECEPTOR-TYPE GUANYLATE CYCLASE GCY-7"/>
    <property type="match status" value="1"/>
</dbReference>
<dbReference type="Pfam" id="PF00211">
    <property type="entry name" value="Guanylate_cyc"/>
    <property type="match status" value="1"/>
</dbReference>
<protein>
    <recommendedName>
        <fullName evidence="3 14">Guanylate cyclase</fullName>
        <ecNumber evidence="3 14">4.6.1.2</ecNumber>
    </recommendedName>
</protein>
<dbReference type="PANTHER" id="PTHR11920">
    <property type="entry name" value="GUANYLYL CYCLASE"/>
    <property type="match status" value="1"/>
</dbReference>
<dbReference type="Proteomes" id="UP000887566">
    <property type="component" value="Unplaced"/>
</dbReference>
<evidence type="ECO:0000256" key="6">
    <source>
        <dbReference type="ARBA" id="ARBA00022741"/>
    </source>
</evidence>
<dbReference type="SUPFAM" id="SSF55073">
    <property type="entry name" value="Nucleotide cyclase"/>
    <property type="match status" value="1"/>
</dbReference>
<dbReference type="PROSITE" id="PS50125">
    <property type="entry name" value="GUANYLATE_CYCLASE_2"/>
    <property type="match status" value="1"/>
</dbReference>
<dbReference type="Gene3D" id="3.30.70.1230">
    <property type="entry name" value="Nucleotide cyclase"/>
    <property type="match status" value="1"/>
</dbReference>
<dbReference type="PROSITE" id="PS00452">
    <property type="entry name" value="GUANYLATE_CYCLASE_1"/>
    <property type="match status" value="1"/>
</dbReference>
<evidence type="ECO:0000256" key="11">
    <source>
        <dbReference type="ARBA" id="ARBA00023239"/>
    </source>
</evidence>
<dbReference type="InterPro" id="IPR018297">
    <property type="entry name" value="A/G_cyclase_CS"/>
</dbReference>
<evidence type="ECO:0000256" key="2">
    <source>
        <dbReference type="ARBA" id="ARBA00004479"/>
    </source>
</evidence>
<keyword evidence="18" id="KW-1185">Reference proteome</keyword>
<evidence type="ECO:0000256" key="12">
    <source>
        <dbReference type="ARBA" id="ARBA00023293"/>
    </source>
</evidence>
<dbReference type="GO" id="GO:0004016">
    <property type="term" value="F:adenylate cyclase activity"/>
    <property type="evidence" value="ECO:0007669"/>
    <property type="project" value="TreeGrafter"/>
</dbReference>
<organism evidence="18 19">
    <name type="scientific">Plectus sambesii</name>
    <dbReference type="NCBI Taxonomy" id="2011161"/>
    <lineage>
        <taxon>Eukaryota</taxon>
        <taxon>Metazoa</taxon>
        <taxon>Ecdysozoa</taxon>
        <taxon>Nematoda</taxon>
        <taxon>Chromadorea</taxon>
        <taxon>Plectida</taxon>
        <taxon>Plectina</taxon>
        <taxon>Plectoidea</taxon>
        <taxon>Plectidae</taxon>
        <taxon>Plectus</taxon>
    </lineage>
</organism>
<evidence type="ECO:0000313" key="18">
    <source>
        <dbReference type="Proteomes" id="UP000887566"/>
    </source>
</evidence>
<evidence type="ECO:0000259" key="17">
    <source>
        <dbReference type="PROSITE" id="PS50125"/>
    </source>
</evidence>
<dbReference type="GO" id="GO:0035556">
    <property type="term" value="P:intracellular signal transduction"/>
    <property type="evidence" value="ECO:0007669"/>
    <property type="project" value="InterPro"/>
</dbReference>
<evidence type="ECO:0000256" key="1">
    <source>
        <dbReference type="ARBA" id="ARBA00001436"/>
    </source>
</evidence>
<dbReference type="Pfam" id="PF07714">
    <property type="entry name" value="PK_Tyr_Ser-Thr"/>
    <property type="match status" value="1"/>
</dbReference>
<dbReference type="GO" id="GO:0007635">
    <property type="term" value="P:chemosensory behavior"/>
    <property type="evidence" value="ECO:0007669"/>
    <property type="project" value="UniProtKB-ARBA"/>
</dbReference>
<comment type="subcellular location">
    <subcellularLocation>
        <location evidence="2">Membrane</location>
        <topology evidence="2">Single-pass type I membrane protein</topology>
    </subcellularLocation>
</comment>
<keyword evidence="4 15" id="KW-0812">Transmembrane</keyword>
<dbReference type="PROSITE" id="PS50011">
    <property type="entry name" value="PROTEIN_KINASE_DOM"/>
    <property type="match status" value="1"/>
</dbReference>
<dbReference type="EC" id="4.6.1.2" evidence="3 14"/>
<dbReference type="SUPFAM" id="SSF53822">
    <property type="entry name" value="Periplasmic binding protein-like I"/>
    <property type="match status" value="1"/>
</dbReference>
<dbReference type="GO" id="GO:0006935">
    <property type="term" value="P:chemotaxis"/>
    <property type="evidence" value="ECO:0007669"/>
    <property type="project" value="UniProtKB-ARBA"/>
</dbReference>
<evidence type="ECO:0000259" key="16">
    <source>
        <dbReference type="PROSITE" id="PS50011"/>
    </source>
</evidence>
<keyword evidence="8 15" id="KW-0472">Membrane</keyword>
<dbReference type="InterPro" id="IPR029787">
    <property type="entry name" value="Nucleotide_cyclase"/>
</dbReference>
<evidence type="ECO:0000313" key="19">
    <source>
        <dbReference type="WBParaSite" id="PSAMB.scaffold862size40048.g9250.t2"/>
    </source>
</evidence>
<comment type="catalytic activity">
    <reaction evidence="1 14">
        <text>GTP = 3',5'-cyclic GMP + diphosphate</text>
        <dbReference type="Rhea" id="RHEA:13665"/>
        <dbReference type="ChEBI" id="CHEBI:33019"/>
        <dbReference type="ChEBI" id="CHEBI:37565"/>
        <dbReference type="ChEBI" id="CHEBI:57746"/>
        <dbReference type="EC" id="4.6.1.2"/>
    </reaction>
</comment>
<evidence type="ECO:0000256" key="4">
    <source>
        <dbReference type="ARBA" id="ARBA00022692"/>
    </source>
</evidence>
<dbReference type="Gene3D" id="3.40.50.2300">
    <property type="match status" value="2"/>
</dbReference>
<dbReference type="GO" id="GO:0005886">
    <property type="term" value="C:plasma membrane"/>
    <property type="evidence" value="ECO:0007669"/>
    <property type="project" value="TreeGrafter"/>
</dbReference>
<keyword evidence="10" id="KW-0325">Glycoprotein</keyword>
<keyword evidence="7 15" id="KW-1133">Transmembrane helix</keyword>
<accession>A0A914XK85</accession>
<dbReference type="GO" id="GO:0004383">
    <property type="term" value="F:guanylate cyclase activity"/>
    <property type="evidence" value="ECO:0007669"/>
    <property type="project" value="UniProtKB-EC"/>
</dbReference>
<dbReference type="FunFam" id="3.30.70.1230:FF:000023">
    <property type="entry name" value="Guanylate cyclase"/>
    <property type="match status" value="1"/>
</dbReference>
<feature type="domain" description="Protein kinase" evidence="16">
    <location>
        <begin position="541"/>
        <end position="814"/>
    </location>
</feature>
<evidence type="ECO:0000256" key="15">
    <source>
        <dbReference type="SAM" id="Phobius"/>
    </source>
</evidence>
<feature type="transmembrane region" description="Helical" evidence="15">
    <location>
        <begin position="478"/>
        <end position="505"/>
    </location>
</feature>
<proteinExistence type="inferred from homology"/>
<keyword evidence="12 14" id="KW-0141">cGMP biosynthesis</keyword>
<dbReference type="InterPro" id="IPR028082">
    <property type="entry name" value="Peripla_BP_I"/>
</dbReference>
<dbReference type="WBParaSite" id="PSAMB.scaffold862size40048.g9250.t2">
    <property type="protein sequence ID" value="PSAMB.scaffold862size40048.g9250.t2"/>
    <property type="gene ID" value="PSAMB.scaffold862size40048.g9250"/>
</dbReference>
<dbReference type="CDD" id="cd06352">
    <property type="entry name" value="PBP1_NPR_GC-like"/>
    <property type="match status" value="1"/>
</dbReference>
<dbReference type="GO" id="GO:0005524">
    <property type="term" value="F:ATP binding"/>
    <property type="evidence" value="ECO:0007669"/>
    <property type="project" value="InterPro"/>
</dbReference>
<dbReference type="AlphaFoldDB" id="A0A914XK85"/>
<dbReference type="GO" id="GO:0007168">
    <property type="term" value="P:receptor guanylyl cyclase signaling pathway"/>
    <property type="evidence" value="ECO:0007669"/>
    <property type="project" value="TreeGrafter"/>
</dbReference>
<dbReference type="SUPFAM" id="SSF56112">
    <property type="entry name" value="Protein kinase-like (PK-like)"/>
    <property type="match status" value="1"/>
</dbReference>
<evidence type="ECO:0000256" key="3">
    <source>
        <dbReference type="ARBA" id="ARBA00012202"/>
    </source>
</evidence>
<keyword evidence="5" id="KW-0732">Signal</keyword>
<dbReference type="Gene3D" id="6.10.250.780">
    <property type="match status" value="1"/>
</dbReference>
<dbReference type="InterPro" id="IPR001828">
    <property type="entry name" value="ANF_lig-bd_rcpt"/>
</dbReference>
<dbReference type="InterPro" id="IPR000719">
    <property type="entry name" value="Prot_kinase_dom"/>
</dbReference>
<dbReference type="GO" id="GO:0001653">
    <property type="term" value="F:peptide receptor activity"/>
    <property type="evidence" value="ECO:0007669"/>
    <property type="project" value="TreeGrafter"/>
</dbReference>
<evidence type="ECO:0000256" key="8">
    <source>
        <dbReference type="ARBA" id="ARBA00023136"/>
    </source>
</evidence>
<sequence length="1094" mass="122599">MISIALRSLGVFFVFYPTFAISASTSRITIRVGMLMPVEINDLTQLVGYTTSAAAVTLAVDRIKAEHLLDQVDWEFYSEDDKCNDALSLGLALKLINEKHVDVFMAPPCSAAAATVGKLCEYLNIPIFGWAATLYEVGEPGTYPTFTRTIVSSDDMGRAIAETMLYFGWKEYAFVYTNDNLRKECMYIKLGFEKTVIIEEYDIDSNYEVEINGSPSDATLDEVLSNISTQARIVVLCMDRGEDERRFMLAAHSRGMDNDEYVYLIPDYDDQGGKEGSGQDKRWLDSVGDPDGRNEEAKYAYDKALVISIDQQDDETEASTLRREIPIKMRKEPFNCFENCNAFDDQYGSSYSPYLFDAMYLYGLSLNKTLTDNPNDPNVTRDGMLIQNNSNNLTFNGITGNVTIDDTGNRKPVMAVRGFDFKGVYNRLALIDAWAKKGECVTLLYPSLNDIWGTVRPLSVPRCGFNGAECPKSFMDLYLPYVIIISLIGAVVLIASISGVVYSVYSRIQAIKRENELWQVSAYNLRKINSKDDKTSQSSFHSSSKSIASSIFDSVRRGISIRKAKNYEFYVYNGQPVAAEVQHTPIVIKDETDFAKFRTMRALSDDNINKFIGLCLDGPNHLSLWKFCTRGSLKDIIGKGHLTLDWFFKYSLVSDICAGLDYLTASALGCHGNLTSRTCLVNDRWQVLLSDFGLQNFKQIEKVPPKKLLWTAPEVLRGASKYGNSSADMYSLAIVLSEIITTQKPYFDKADMSADDIINKLKQGGRHPIRPTIPVSVGEETNPAMIHLIKDCWNENPLERPTIHIARAALKGMMKGRNSNLMDHVMSMMESYAGTLEEQVEERTKQLVEEQKKSDILLYRMLPRLVAEKLKLGQPVEPEAFDRVTIMFSDVVSFTKLASKCTPLQVVNLLNDLYTLFDGIIDEYDVYKVETIGDGYLCVSGLPHRNGDTHAREIAEMSLSFLRSLNDFEIASMPKEKINLRIGIHTGPCVSGVVGMSMPRYCLFGDSVNTASRMESHGKPGHIHITAETKRYLTEIFTGYKTNVRGDVIIKGKGVLETYWLLGHGNNEVTEQEEVKLENVPEDGTTTPTNLSGN</sequence>
<dbReference type="InterPro" id="IPR011009">
    <property type="entry name" value="Kinase-like_dom_sf"/>
</dbReference>
<comment type="similarity">
    <text evidence="13">Belongs to the adenylyl cyclase class-4/guanylyl cyclase family.</text>
</comment>
<reference evidence="19" key="1">
    <citation type="submission" date="2022-11" db="UniProtKB">
        <authorList>
            <consortium name="WormBaseParasite"/>
        </authorList>
    </citation>
    <scope>IDENTIFICATION</scope>
</reference>
<dbReference type="InterPro" id="IPR050401">
    <property type="entry name" value="Cyclic_nucleotide_synthase"/>
</dbReference>
<evidence type="ECO:0000256" key="9">
    <source>
        <dbReference type="ARBA" id="ARBA00023170"/>
    </source>
</evidence>
<keyword evidence="9" id="KW-0675">Receptor</keyword>
<keyword evidence="11 13" id="KW-0456">Lyase</keyword>
<dbReference type="CDD" id="cd07302">
    <property type="entry name" value="CHD"/>
    <property type="match status" value="1"/>
</dbReference>
<evidence type="ECO:0000256" key="5">
    <source>
        <dbReference type="ARBA" id="ARBA00022729"/>
    </source>
</evidence>
<evidence type="ECO:0000256" key="7">
    <source>
        <dbReference type="ARBA" id="ARBA00022989"/>
    </source>
</evidence>
<evidence type="ECO:0000256" key="10">
    <source>
        <dbReference type="ARBA" id="ARBA00023180"/>
    </source>
</evidence>
<name>A0A914XK85_9BILA</name>
<evidence type="ECO:0000256" key="13">
    <source>
        <dbReference type="RuleBase" id="RU000405"/>
    </source>
</evidence>
<keyword evidence="6" id="KW-0547">Nucleotide-binding</keyword>
<dbReference type="InterPro" id="IPR001245">
    <property type="entry name" value="Ser-Thr/Tyr_kinase_cat_dom"/>
</dbReference>
<dbReference type="SMART" id="SM00044">
    <property type="entry name" value="CYCc"/>
    <property type="match status" value="1"/>
</dbReference>
<feature type="domain" description="Guanylate cyclase" evidence="17">
    <location>
        <begin position="885"/>
        <end position="1015"/>
    </location>
</feature>
<dbReference type="GO" id="GO:0004672">
    <property type="term" value="F:protein kinase activity"/>
    <property type="evidence" value="ECO:0007669"/>
    <property type="project" value="InterPro"/>
</dbReference>
<dbReference type="Gene3D" id="1.10.510.10">
    <property type="entry name" value="Transferase(Phosphotransferase) domain 1"/>
    <property type="match status" value="1"/>
</dbReference>